<reference evidence="1 2" key="1">
    <citation type="submission" date="2023-01" db="EMBL/GenBank/DDBJ databases">
        <authorList>
            <person name="Whitehead M."/>
        </authorList>
    </citation>
    <scope>NUCLEOTIDE SEQUENCE [LARGE SCALE GENOMIC DNA]</scope>
</reference>
<organism evidence="1 2">
    <name type="scientific">Macrosiphum euphorbiae</name>
    <name type="common">potato aphid</name>
    <dbReference type="NCBI Taxonomy" id="13131"/>
    <lineage>
        <taxon>Eukaryota</taxon>
        <taxon>Metazoa</taxon>
        <taxon>Ecdysozoa</taxon>
        <taxon>Arthropoda</taxon>
        <taxon>Hexapoda</taxon>
        <taxon>Insecta</taxon>
        <taxon>Pterygota</taxon>
        <taxon>Neoptera</taxon>
        <taxon>Paraneoptera</taxon>
        <taxon>Hemiptera</taxon>
        <taxon>Sternorrhyncha</taxon>
        <taxon>Aphidomorpha</taxon>
        <taxon>Aphidoidea</taxon>
        <taxon>Aphididae</taxon>
        <taxon>Macrosiphini</taxon>
        <taxon>Macrosiphum</taxon>
    </lineage>
</organism>
<sequence length="46" mass="5485">MFVYPWEPCHDNEMQMKASFEDNYLDHMSNLKIESSPSPNSLWHPT</sequence>
<dbReference type="Proteomes" id="UP001160148">
    <property type="component" value="Unassembled WGS sequence"/>
</dbReference>
<comment type="caution">
    <text evidence="1">The sequence shown here is derived from an EMBL/GenBank/DDBJ whole genome shotgun (WGS) entry which is preliminary data.</text>
</comment>
<keyword evidence="2" id="KW-1185">Reference proteome</keyword>
<accession>A0AAV0XXY8</accession>
<evidence type="ECO:0000313" key="2">
    <source>
        <dbReference type="Proteomes" id="UP001160148"/>
    </source>
</evidence>
<evidence type="ECO:0000313" key="1">
    <source>
        <dbReference type="EMBL" id="CAI6373343.1"/>
    </source>
</evidence>
<dbReference type="EMBL" id="CARXXK010001093">
    <property type="protein sequence ID" value="CAI6373343.1"/>
    <property type="molecule type" value="Genomic_DNA"/>
</dbReference>
<gene>
    <name evidence="1" type="ORF">MEUPH1_LOCUS27108</name>
</gene>
<name>A0AAV0XXY8_9HEMI</name>
<proteinExistence type="predicted"/>
<dbReference type="AlphaFoldDB" id="A0AAV0XXY8"/>
<protein>
    <submittedName>
        <fullName evidence="1">Uncharacterized protein</fullName>
    </submittedName>
</protein>